<dbReference type="Pfam" id="PF03176">
    <property type="entry name" value="MMPL"/>
    <property type="match status" value="2"/>
</dbReference>
<feature type="domain" description="SSD" evidence="7">
    <location>
        <begin position="286"/>
        <end position="404"/>
    </location>
</feature>
<feature type="transmembrane region" description="Helical" evidence="6">
    <location>
        <begin position="383"/>
        <end position="407"/>
    </location>
</feature>
<dbReference type="InterPro" id="IPR004869">
    <property type="entry name" value="MMPL_dom"/>
</dbReference>
<evidence type="ECO:0000313" key="8">
    <source>
        <dbReference type="EMBL" id="BBB31142.1"/>
    </source>
</evidence>
<dbReference type="Gene3D" id="1.20.1640.10">
    <property type="entry name" value="Multidrug efflux transporter AcrB transmembrane domain"/>
    <property type="match status" value="2"/>
</dbReference>
<keyword evidence="3 6" id="KW-0812">Transmembrane</keyword>
<dbReference type="EMBL" id="AP014546">
    <property type="protein sequence ID" value="BBB31142.1"/>
    <property type="molecule type" value="Genomic_DNA"/>
</dbReference>
<name>A0A7R6SXX7_9GAMM</name>
<keyword evidence="9" id="KW-1185">Reference proteome</keyword>
<dbReference type="PANTHER" id="PTHR33406">
    <property type="entry name" value="MEMBRANE PROTEIN MJ1562-RELATED"/>
    <property type="match status" value="1"/>
</dbReference>
<accession>A0A7R6SXX7</accession>
<evidence type="ECO:0000259" key="7">
    <source>
        <dbReference type="PROSITE" id="PS50156"/>
    </source>
</evidence>
<feature type="transmembrane region" description="Helical" evidence="6">
    <location>
        <begin position="308"/>
        <end position="329"/>
    </location>
</feature>
<dbReference type="SUPFAM" id="SSF82866">
    <property type="entry name" value="Multidrug efflux transporter AcrB transmembrane domain"/>
    <property type="match status" value="2"/>
</dbReference>
<feature type="transmembrane region" description="Helical" evidence="6">
    <location>
        <begin position="350"/>
        <end position="371"/>
    </location>
</feature>
<dbReference type="PROSITE" id="PS50156">
    <property type="entry name" value="SSD"/>
    <property type="match status" value="1"/>
</dbReference>
<sequence>MSNSSSTSGQTSKTASKLTSALLGPIKLSEQLIERVLFHKRMPVLLIFVLLTLWLGFQAVQIRPDASFVKMIPTSHPYVENYLKYRSDLSGLGNSLRVVVQAKDGDIFTAKFQDTLKQVTDEAFFIPGVDRSALKSIWTPNVRWTEVTEEGFEGGPVISPEYDGSTASLEQLRTNVLRSGQVGILVANDFKSAIIQMPLFDKDPSTGEKLNYQAFSSKVEELIRNKYETADIQIRITGFAKIVGDLIDGAKSVALFFAIAIGITLVLLYLYSGSITGTLIPIGCSLVAVIWQMGLLKTLGYGLDPYSMLVPFLVFAIGVSHGVQVVNTIRLEQSEGADPWLAARRAFRAIYIPGLTALLSDGLGFVTLMVIDIQVIQDLAVAASIGVAVIVLTNLLLLPLLMSYVGVGKKAIAKMHASQNKESSHWQLFIVFAKPRGAVTAVIFALFALGVGLYGSQNLKIGDLDKGAPELRADSRYNLDNAFVTDHYSTSSDIFVVMATTQADQCTSYATLALVDSFQAFLTNVPGIQNSVSLVNVSKRVTAGLNEGNLKWRSVSRNQYVINASLAYVPSGFMNGSCSLLPVIIFLDDHKAETLERVSTAIEGFAKQHNSDDLKFEMAAGNSGFEAATNDVIGIAQYEMLAWVYGVVSILCLLTFRSIKTVICIIAPLALTSVLCQALMAYLGIGVKVATLPVIALGVGIGVDYGIYIYSRLNSYLLQGKGLPEAYLATLKTTGSSVAFTGLTLAIGVVLWLFSPIKFQADMGVLLTFMFLWNMLGALILLPALACLLHKHNVAKTGENTHVY</sequence>
<evidence type="ECO:0000256" key="4">
    <source>
        <dbReference type="ARBA" id="ARBA00022989"/>
    </source>
</evidence>
<keyword evidence="5 6" id="KW-0472">Membrane</keyword>
<feature type="transmembrane region" description="Helical" evidence="6">
    <location>
        <begin position="278"/>
        <end position="296"/>
    </location>
</feature>
<dbReference type="Proteomes" id="UP000595332">
    <property type="component" value="Chromosome"/>
</dbReference>
<dbReference type="InterPro" id="IPR000731">
    <property type="entry name" value="SSD"/>
</dbReference>
<reference evidence="8 9" key="1">
    <citation type="journal article" date="2008" name="Int. J. Syst. Evol. Microbiol.">
        <title>Neptunomonas japonica sp. nov., an Osedax japonicus symbiont-like bacterium isolated from sediment adjacent to sperm whale carcasses off Kagoshima, Japan.</title>
        <authorList>
            <person name="Miyazaki M."/>
            <person name="Nogi Y."/>
            <person name="Fujiwara Y."/>
            <person name="Kawato M."/>
            <person name="Kubokawa K."/>
            <person name="Horikoshi K."/>
        </authorList>
    </citation>
    <scope>NUCLEOTIDE SEQUENCE [LARGE SCALE GENOMIC DNA]</scope>
    <source>
        <strain evidence="8 9">JAMM 1380</strain>
    </source>
</reference>
<evidence type="ECO:0000256" key="6">
    <source>
        <dbReference type="SAM" id="Phobius"/>
    </source>
</evidence>
<dbReference type="AlphaFoldDB" id="A0A7R6SXX7"/>
<comment type="subcellular location">
    <subcellularLocation>
        <location evidence="1">Cell membrane</location>
        <topology evidence="1">Multi-pass membrane protein</topology>
    </subcellularLocation>
</comment>
<evidence type="ECO:0000256" key="2">
    <source>
        <dbReference type="ARBA" id="ARBA00022475"/>
    </source>
</evidence>
<evidence type="ECO:0000256" key="3">
    <source>
        <dbReference type="ARBA" id="ARBA00022692"/>
    </source>
</evidence>
<feature type="transmembrane region" description="Helical" evidence="6">
    <location>
        <begin position="42"/>
        <end position="60"/>
    </location>
</feature>
<organism evidence="8 9">
    <name type="scientific">Neptunomonas japonica JAMM 1380</name>
    <dbReference type="NCBI Taxonomy" id="1441457"/>
    <lineage>
        <taxon>Bacteria</taxon>
        <taxon>Pseudomonadati</taxon>
        <taxon>Pseudomonadota</taxon>
        <taxon>Gammaproteobacteria</taxon>
        <taxon>Oceanospirillales</taxon>
        <taxon>Oceanospirillaceae</taxon>
        <taxon>Neptunomonas</taxon>
    </lineage>
</organism>
<dbReference type="PANTHER" id="PTHR33406:SF10">
    <property type="entry name" value="SSD DOMAIN-CONTAINING PROTEIN"/>
    <property type="match status" value="1"/>
</dbReference>
<feature type="transmembrane region" description="Helical" evidence="6">
    <location>
        <begin position="766"/>
        <end position="789"/>
    </location>
</feature>
<feature type="transmembrane region" description="Helical" evidence="6">
    <location>
        <begin position="428"/>
        <end position="454"/>
    </location>
</feature>
<dbReference type="RefSeq" id="WP_201348264.1">
    <property type="nucleotide sequence ID" value="NZ_AP014546.1"/>
</dbReference>
<dbReference type="InterPro" id="IPR050545">
    <property type="entry name" value="Mycobact_MmpL"/>
</dbReference>
<feature type="transmembrane region" description="Helical" evidence="6">
    <location>
        <begin position="253"/>
        <end position="271"/>
    </location>
</feature>
<feature type="transmembrane region" description="Helical" evidence="6">
    <location>
        <begin position="640"/>
        <end position="656"/>
    </location>
</feature>
<feature type="transmembrane region" description="Helical" evidence="6">
    <location>
        <begin position="691"/>
        <end position="710"/>
    </location>
</feature>
<protein>
    <submittedName>
        <fullName evidence="8">RND family efflux transporter</fullName>
    </submittedName>
</protein>
<keyword evidence="2" id="KW-1003">Cell membrane</keyword>
<dbReference type="GO" id="GO:0005886">
    <property type="term" value="C:plasma membrane"/>
    <property type="evidence" value="ECO:0007669"/>
    <property type="project" value="UniProtKB-SubCell"/>
</dbReference>
<evidence type="ECO:0000313" key="9">
    <source>
        <dbReference type="Proteomes" id="UP000595332"/>
    </source>
</evidence>
<gene>
    <name evidence="8" type="ORF">NEJAP_3204</name>
</gene>
<evidence type="ECO:0000256" key="1">
    <source>
        <dbReference type="ARBA" id="ARBA00004651"/>
    </source>
</evidence>
<keyword evidence="4 6" id="KW-1133">Transmembrane helix</keyword>
<feature type="transmembrane region" description="Helical" evidence="6">
    <location>
        <begin position="731"/>
        <end position="754"/>
    </location>
</feature>
<dbReference type="KEGG" id="njp:NEJAP_3204"/>
<proteinExistence type="predicted"/>
<feature type="transmembrane region" description="Helical" evidence="6">
    <location>
        <begin position="663"/>
        <end position="685"/>
    </location>
</feature>
<evidence type="ECO:0000256" key="5">
    <source>
        <dbReference type="ARBA" id="ARBA00023136"/>
    </source>
</evidence>